<protein>
    <submittedName>
        <fullName evidence="2">Catechol 2,3-dioxygenase-like lactoylglutathione lyase family enzyme</fullName>
    </submittedName>
</protein>
<dbReference type="Gene3D" id="3.30.720.110">
    <property type="match status" value="1"/>
</dbReference>
<keyword evidence="3" id="KW-1185">Reference proteome</keyword>
<dbReference type="PROSITE" id="PS51819">
    <property type="entry name" value="VOC"/>
    <property type="match status" value="1"/>
</dbReference>
<name>A0ABS4Q2A0_9PSEU</name>
<dbReference type="RefSeq" id="WP_209668637.1">
    <property type="nucleotide sequence ID" value="NZ_JAGGMS010000001.1"/>
</dbReference>
<comment type="caution">
    <text evidence="2">The sequence shown here is derived from an EMBL/GenBank/DDBJ whole genome shotgun (WGS) entry which is preliminary data.</text>
</comment>
<dbReference type="InterPro" id="IPR029068">
    <property type="entry name" value="Glyas_Bleomycin-R_OHBP_Dase"/>
</dbReference>
<gene>
    <name evidence="2" type="ORF">JOM49_007322</name>
</gene>
<dbReference type="Pfam" id="PF00903">
    <property type="entry name" value="Glyoxalase"/>
    <property type="match status" value="1"/>
</dbReference>
<dbReference type="EMBL" id="JAGGMS010000001">
    <property type="protein sequence ID" value="MBP2185796.1"/>
    <property type="molecule type" value="Genomic_DNA"/>
</dbReference>
<accession>A0ABS4Q2A0</accession>
<dbReference type="InterPro" id="IPR004360">
    <property type="entry name" value="Glyas_Fos-R_dOase_dom"/>
</dbReference>
<evidence type="ECO:0000259" key="1">
    <source>
        <dbReference type="PROSITE" id="PS51819"/>
    </source>
</evidence>
<dbReference type="InterPro" id="IPR037523">
    <property type="entry name" value="VOC_core"/>
</dbReference>
<feature type="domain" description="VOC" evidence="1">
    <location>
        <begin position="4"/>
        <end position="122"/>
    </location>
</feature>
<reference evidence="2 3" key="1">
    <citation type="submission" date="2021-03" db="EMBL/GenBank/DDBJ databases">
        <title>Sequencing the genomes of 1000 actinobacteria strains.</title>
        <authorList>
            <person name="Klenk H.-P."/>
        </authorList>
    </citation>
    <scope>NUCLEOTIDE SEQUENCE [LARGE SCALE GENOMIC DNA]</scope>
    <source>
        <strain evidence="2 3">DSM 45510</strain>
    </source>
</reference>
<dbReference type="Gene3D" id="3.30.720.120">
    <property type="match status" value="1"/>
</dbReference>
<organism evidence="2 3">
    <name type="scientific">Amycolatopsis magusensis</name>
    <dbReference type="NCBI Taxonomy" id="882444"/>
    <lineage>
        <taxon>Bacteria</taxon>
        <taxon>Bacillati</taxon>
        <taxon>Actinomycetota</taxon>
        <taxon>Actinomycetes</taxon>
        <taxon>Pseudonocardiales</taxon>
        <taxon>Pseudonocardiaceae</taxon>
        <taxon>Amycolatopsis</taxon>
    </lineage>
</organism>
<sequence length="135" mass="14998">MKLSSFYPVLCTEAVAATRDFYVTHFGFEVVFDSGWYVSLRREGGYELGIVDHTHPSVPEGSRRPVAGLILNFEVDDVDAEHRRLVEEAGLTPALPLRSEEFGQRHFILTDPAGVLVDVITEIEPSAEFAADFNA</sequence>
<proteinExistence type="predicted"/>
<evidence type="ECO:0000313" key="3">
    <source>
        <dbReference type="Proteomes" id="UP000741013"/>
    </source>
</evidence>
<dbReference type="Proteomes" id="UP000741013">
    <property type="component" value="Unassembled WGS sequence"/>
</dbReference>
<dbReference type="SUPFAM" id="SSF54593">
    <property type="entry name" value="Glyoxalase/Bleomycin resistance protein/Dihydroxybiphenyl dioxygenase"/>
    <property type="match status" value="1"/>
</dbReference>
<evidence type="ECO:0000313" key="2">
    <source>
        <dbReference type="EMBL" id="MBP2185796.1"/>
    </source>
</evidence>